<dbReference type="SMART" id="SM00862">
    <property type="entry name" value="Trans_reg_C"/>
    <property type="match status" value="1"/>
</dbReference>
<dbReference type="SMART" id="SM00448">
    <property type="entry name" value="REC"/>
    <property type="match status" value="1"/>
</dbReference>
<evidence type="ECO:0000256" key="5">
    <source>
        <dbReference type="ARBA" id="ARBA00023163"/>
    </source>
</evidence>
<dbReference type="CDD" id="cd00383">
    <property type="entry name" value="trans_reg_C"/>
    <property type="match status" value="1"/>
</dbReference>
<dbReference type="PROSITE" id="PS51755">
    <property type="entry name" value="OMPR_PHOB"/>
    <property type="match status" value="1"/>
</dbReference>
<dbReference type="InterPro" id="IPR001867">
    <property type="entry name" value="OmpR/PhoB-type_DNA-bd"/>
</dbReference>
<dbReference type="SUPFAM" id="SSF46894">
    <property type="entry name" value="C-terminal effector domain of the bipartite response regulators"/>
    <property type="match status" value="1"/>
</dbReference>
<gene>
    <name evidence="10" type="ORF">KCG34_05255</name>
</gene>
<keyword evidence="11" id="KW-1185">Reference proteome</keyword>
<dbReference type="GO" id="GO:0032993">
    <property type="term" value="C:protein-DNA complex"/>
    <property type="evidence" value="ECO:0007669"/>
    <property type="project" value="TreeGrafter"/>
</dbReference>
<dbReference type="Gene3D" id="3.40.50.2300">
    <property type="match status" value="1"/>
</dbReference>
<keyword evidence="5" id="KW-0804">Transcription</keyword>
<keyword evidence="2" id="KW-0902">Two-component regulatory system</keyword>
<accession>A0A975G2D6</accession>
<protein>
    <submittedName>
        <fullName evidence="10">Response regulator transcription factor</fullName>
    </submittedName>
</protein>
<feature type="DNA-binding region" description="OmpR/PhoB-type" evidence="7">
    <location>
        <begin position="126"/>
        <end position="222"/>
    </location>
</feature>
<dbReference type="FunFam" id="3.40.50.2300:FF:000002">
    <property type="entry name" value="DNA-binding response regulator PhoP"/>
    <property type="match status" value="1"/>
</dbReference>
<dbReference type="GO" id="GO:0006355">
    <property type="term" value="P:regulation of DNA-templated transcription"/>
    <property type="evidence" value="ECO:0007669"/>
    <property type="project" value="InterPro"/>
</dbReference>
<dbReference type="InterPro" id="IPR001789">
    <property type="entry name" value="Sig_transdc_resp-reg_receiver"/>
</dbReference>
<dbReference type="AlphaFoldDB" id="A0A975G2D6"/>
<dbReference type="Gene3D" id="6.10.250.690">
    <property type="match status" value="1"/>
</dbReference>
<dbReference type="Gene3D" id="1.10.10.10">
    <property type="entry name" value="Winged helix-like DNA-binding domain superfamily/Winged helix DNA-binding domain"/>
    <property type="match status" value="1"/>
</dbReference>
<evidence type="ECO:0000256" key="3">
    <source>
        <dbReference type="ARBA" id="ARBA00023015"/>
    </source>
</evidence>
<organism evidence="10 11">
    <name type="scientific">Phenylobacterium montanum</name>
    <dbReference type="NCBI Taxonomy" id="2823693"/>
    <lineage>
        <taxon>Bacteria</taxon>
        <taxon>Pseudomonadati</taxon>
        <taxon>Pseudomonadota</taxon>
        <taxon>Alphaproteobacteria</taxon>
        <taxon>Caulobacterales</taxon>
        <taxon>Caulobacteraceae</taxon>
        <taxon>Phenylobacterium</taxon>
    </lineage>
</organism>
<dbReference type="Pfam" id="PF00486">
    <property type="entry name" value="Trans_reg_C"/>
    <property type="match status" value="1"/>
</dbReference>
<dbReference type="GO" id="GO:0000976">
    <property type="term" value="F:transcription cis-regulatory region binding"/>
    <property type="evidence" value="ECO:0007669"/>
    <property type="project" value="TreeGrafter"/>
</dbReference>
<dbReference type="InterPro" id="IPR036388">
    <property type="entry name" value="WH-like_DNA-bd_sf"/>
</dbReference>
<evidence type="ECO:0000256" key="4">
    <source>
        <dbReference type="ARBA" id="ARBA00023125"/>
    </source>
</evidence>
<evidence type="ECO:0000256" key="1">
    <source>
        <dbReference type="ARBA" id="ARBA00022553"/>
    </source>
</evidence>
<dbReference type="GO" id="GO:0000156">
    <property type="term" value="F:phosphorelay response regulator activity"/>
    <property type="evidence" value="ECO:0007669"/>
    <property type="project" value="TreeGrafter"/>
</dbReference>
<name>A0A975G2D6_9CAUL</name>
<keyword evidence="3" id="KW-0805">Transcription regulation</keyword>
<evidence type="ECO:0000259" key="9">
    <source>
        <dbReference type="PROSITE" id="PS51755"/>
    </source>
</evidence>
<dbReference type="InterPro" id="IPR011006">
    <property type="entry name" value="CheY-like_superfamily"/>
</dbReference>
<evidence type="ECO:0000313" key="10">
    <source>
        <dbReference type="EMBL" id="QUD89288.1"/>
    </source>
</evidence>
<sequence>MVSRILLVEDDAALSRGVAALLKAGGHTLDCASDGETALAYAADEPYGLIILDIGLPGISGFEVLKALRARRCTIPILVLTARDGVSDKIKGLDLGADDYLLKPFDAGELEARVRALLRRNHGDPTPVLVFGNLTIDRSKAIATVGGRILDLRRKEWAVLEGLIGSAGGVLPKERLLSMIYGFDGEVTPNALEVHIARLRKKLEPDGPSIKTVRGLGYMIELT</sequence>
<dbReference type="KEGG" id="caul:KCG34_05255"/>
<evidence type="ECO:0000256" key="7">
    <source>
        <dbReference type="PROSITE-ProRule" id="PRU01091"/>
    </source>
</evidence>
<dbReference type="PANTHER" id="PTHR48111:SF67">
    <property type="entry name" value="TRANSCRIPTIONAL REGULATORY PROTEIN TCTD"/>
    <property type="match status" value="1"/>
</dbReference>
<feature type="domain" description="OmpR/PhoB-type" evidence="9">
    <location>
        <begin position="126"/>
        <end position="222"/>
    </location>
</feature>
<evidence type="ECO:0000256" key="6">
    <source>
        <dbReference type="PROSITE-ProRule" id="PRU00169"/>
    </source>
</evidence>
<dbReference type="PANTHER" id="PTHR48111">
    <property type="entry name" value="REGULATOR OF RPOS"/>
    <property type="match status" value="1"/>
</dbReference>
<keyword evidence="1 6" id="KW-0597">Phosphoprotein</keyword>
<evidence type="ECO:0000259" key="8">
    <source>
        <dbReference type="PROSITE" id="PS50110"/>
    </source>
</evidence>
<keyword evidence="4 7" id="KW-0238">DNA-binding</keyword>
<dbReference type="InterPro" id="IPR039420">
    <property type="entry name" value="WalR-like"/>
</dbReference>
<dbReference type="EMBL" id="CP073078">
    <property type="protein sequence ID" value="QUD89288.1"/>
    <property type="molecule type" value="Genomic_DNA"/>
</dbReference>
<evidence type="ECO:0000256" key="2">
    <source>
        <dbReference type="ARBA" id="ARBA00023012"/>
    </source>
</evidence>
<evidence type="ECO:0000313" key="11">
    <source>
        <dbReference type="Proteomes" id="UP000676409"/>
    </source>
</evidence>
<feature type="domain" description="Response regulatory" evidence="8">
    <location>
        <begin position="4"/>
        <end position="118"/>
    </location>
</feature>
<proteinExistence type="predicted"/>
<dbReference type="GO" id="GO:0005829">
    <property type="term" value="C:cytosol"/>
    <property type="evidence" value="ECO:0007669"/>
    <property type="project" value="TreeGrafter"/>
</dbReference>
<dbReference type="Pfam" id="PF00072">
    <property type="entry name" value="Response_reg"/>
    <property type="match status" value="1"/>
</dbReference>
<dbReference type="PROSITE" id="PS50110">
    <property type="entry name" value="RESPONSE_REGULATORY"/>
    <property type="match status" value="1"/>
</dbReference>
<dbReference type="Proteomes" id="UP000676409">
    <property type="component" value="Chromosome"/>
</dbReference>
<dbReference type="SUPFAM" id="SSF52172">
    <property type="entry name" value="CheY-like"/>
    <property type="match status" value="1"/>
</dbReference>
<reference evidence="10" key="1">
    <citation type="submission" date="2021-04" db="EMBL/GenBank/DDBJ databases">
        <title>The complete genome sequence of Caulobacter sp. S6.</title>
        <authorList>
            <person name="Tang Y."/>
            <person name="Ouyang W."/>
            <person name="Liu Q."/>
            <person name="Huang B."/>
            <person name="Guo Z."/>
            <person name="Lei P."/>
        </authorList>
    </citation>
    <scope>NUCLEOTIDE SEQUENCE</scope>
    <source>
        <strain evidence="10">S6</strain>
    </source>
</reference>
<dbReference type="InterPro" id="IPR016032">
    <property type="entry name" value="Sig_transdc_resp-reg_C-effctor"/>
</dbReference>
<feature type="modified residue" description="4-aspartylphosphate" evidence="6">
    <location>
        <position position="53"/>
    </location>
</feature>